<evidence type="ECO:0000256" key="6">
    <source>
        <dbReference type="ARBA" id="ARBA00022692"/>
    </source>
</evidence>
<dbReference type="GO" id="GO:0005886">
    <property type="term" value="C:plasma membrane"/>
    <property type="evidence" value="ECO:0007669"/>
    <property type="project" value="UniProtKB-SubCell"/>
</dbReference>
<keyword evidence="11" id="KW-0966">Cell projection</keyword>
<sequence length="142" mass="16557">MNLKQQSFIIISVIGLLVLGAGILNHFKKEIKLPEISLQKTKKEDDGYSRYVKCSIVSNIGPQNILKMEMAIPYENKEQCMDLKRNMNRIKNDFIVRIEQQDMEAWVTQKDFAAIKSEYIKIINQNISKPVQNLYFKSLNIF</sequence>
<dbReference type="InterPro" id="IPR005503">
    <property type="entry name" value="FliL"/>
</dbReference>
<evidence type="ECO:0000256" key="7">
    <source>
        <dbReference type="ARBA" id="ARBA00022779"/>
    </source>
</evidence>
<evidence type="ECO:0000256" key="2">
    <source>
        <dbReference type="ARBA" id="ARBA00004162"/>
    </source>
</evidence>
<comment type="function">
    <text evidence="1 10">Controls the rotational direction of flagella during chemotaxis.</text>
</comment>
<keyword evidence="11" id="KW-0969">Cilium</keyword>
<evidence type="ECO:0000313" key="11">
    <source>
        <dbReference type="EMBL" id="MBC8360153.1"/>
    </source>
</evidence>
<keyword evidence="8 10" id="KW-1133">Transmembrane helix</keyword>
<reference evidence="11 12" key="1">
    <citation type="submission" date="2020-08" db="EMBL/GenBank/DDBJ databases">
        <title>Bridging the membrane lipid divide: bacteria of the FCB group superphylum have the potential to synthesize archaeal ether lipids.</title>
        <authorList>
            <person name="Villanueva L."/>
            <person name="Von Meijenfeldt F.A.B."/>
            <person name="Westbye A.B."/>
            <person name="Yadav S."/>
            <person name="Hopmans E.C."/>
            <person name="Dutilh B.E."/>
            <person name="Sinninghe Damste J.S."/>
        </authorList>
    </citation>
    <scope>NUCLEOTIDE SEQUENCE [LARGE SCALE GENOMIC DNA]</scope>
    <source>
        <strain evidence="11">NIOZ-UU30</strain>
    </source>
</reference>
<accession>A0A8J6NUN0</accession>
<evidence type="ECO:0000256" key="8">
    <source>
        <dbReference type="ARBA" id="ARBA00022989"/>
    </source>
</evidence>
<evidence type="ECO:0000256" key="1">
    <source>
        <dbReference type="ARBA" id="ARBA00002254"/>
    </source>
</evidence>
<evidence type="ECO:0000256" key="10">
    <source>
        <dbReference type="RuleBase" id="RU364125"/>
    </source>
</evidence>
<keyword evidence="11" id="KW-0282">Flagellum</keyword>
<keyword evidence="5 10" id="KW-0145">Chemotaxis</keyword>
<gene>
    <name evidence="11" type="ORF">H8E23_01980</name>
</gene>
<comment type="similarity">
    <text evidence="3 10">Belongs to the FliL family.</text>
</comment>
<feature type="transmembrane region" description="Helical" evidence="10">
    <location>
        <begin position="6"/>
        <end position="24"/>
    </location>
</feature>
<dbReference type="EMBL" id="JACNJH010000070">
    <property type="protein sequence ID" value="MBC8360153.1"/>
    <property type="molecule type" value="Genomic_DNA"/>
</dbReference>
<evidence type="ECO:0000256" key="4">
    <source>
        <dbReference type="ARBA" id="ARBA00022475"/>
    </source>
</evidence>
<evidence type="ECO:0000256" key="5">
    <source>
        <dbReference type="ARBA" id="ARBA00022500"/>
    </source>
</evidence>
<dbReference type="AlphaFoldDB" id="A0A8J6NUN0"/>
<keyword evidence="6 10" id="KW-0812">Transmembrane</keyword>
<evidence type="ECO:0000313" key="12">
    <source>
        <dbReference type="Proteomes" id="UP000603434"/>
    </source>
</evidence>
<keyword evidence="7 10" id="KW-0283">Flagellar rotation</keyword>
<organism evidence="11 12">
    <name type="scientific">Candidatus Desulfatibia profunda</name>
    <dbReference type="NCBI Taxonomy" id="2841695"/>
    <lineage>
        <taxon>Bacteria</taxon>
        <taxon>Pseudomonadati</taxon>
        <taxon>Thermodesulfobacteriota</taxon>
        <taxon>Desulfobacteria</taxon>
        <taxon>Desulfobacterales</taxon>
        <taxon>Desulfobacterales incertae sedis</taxon>
        <taxon>Candidatus Desulfatibia</taxon>
    </lineage>
</organism>
<comment type="caution">
    <text evidence="11">The sequence shown here is derived from an EMBL/GenBank/DDBJ whole genome shotgun (WGS) entry which is preliminary data.</text>
</comment>
<dbReference type="Pfam" id="PF03748">
    <property type="entry name" value="FliL"/>
    <property type="match status" value="1"/>
</dbReference>
<dbReference type="Proteomes" id="UP000603434">
    <property type="component" value="Unassembled WGS sequence"/>
</dbReference>
<dbReference type="GO" id="GO:0006935">
    <property type="term" value="P:chemotaxis"/>
    <property type="evidence" value="ECO:0007669"/>
    <property type="project" value="UniProtKB-KW"/>
</dbReference>
<evidence type="ECO:0000256" key="3">
    <source>
        <dbReference type="ARBA" id="ARBA00008281"/>
    </source>
</evidence>
<proteinExistence type="inferred from homology"/>
<keyword evidence="9 10" id="KW-0472">Membrane</keyword>
<protein>
    <recommendedName>
        <fullName evidence="10">Flagellar protein FliL</fullName>
    </recommendedName>
</protein>
<comment type="subcellular location">
    <subcellularLocation>
        <location evidence="2">Cell membrane</location>
        <topology evidence="2">Single-pass membrane protein</topology>
    </subcellularLocation>
</comment>
<evidence type="ECO:0000256" key="9">
    <source>
        <dbReference type="ARBA" id="ARBA00023136"/>
    </source>
</evidence>
<keyword evidence="4 10" id="KW-1003">Cell membrane</keyword>
<dbReference type="GO" id="GO:0009425">
    <property type="term" value="C:bacterial-type flagellum basal body"/>
    <property type="evidence" value="ECO:0007669"/>
    <property type="project" value="InterPro"/>
</dbReference>
<name>A0A8J6NUN0_9BACT</name>
<dbReference type="GO" id="GO:0071973">
    <property type="term" value="P:bacterial-type flagellum-dependent cell motility"/>
    <property type="evidence" value="ECO:0007669"/>
    <property type="project" value="InterPro"/>
</dbReference>